<comment type="function">
    <text evidence="8 9">This protein is involved in the repair of mismatches in DNA. It is possible that it carries out the mismatch recognition step. This protein has a weak ATPase activity.</text>
</comment>
<dbReference type="InParanoid" id="A0A6N7EVY1"/>
<keyword evidence="7 9" id="KW-0234">DNA repair</keyword>
<dbReference type="Pfam" id="PF05190">
    <property type="entry name" value="MutS_IV"/>
    <property type="match status" value="1"/>
</dbReference>
<dbReference type="Gene3D" id="1.10.1420.10">
    <property type="match status" value="2"/>
</dbReference>
<dbReference type="InterPro" id="IPR005748">
    <property type="entry name" value="DNA_mismatch_repair_MutS"/>
</dbReference>
<dbReference type="Gene3D" id="3.40.1170.10">
    <property type="entry name" value="DNA repair protein MutS, domain I"/>
    <property type="match status" value="1"/>
</dbReference>
<dbReference type="Pfam" id="PF00488">
    <property type="entry name" value="MutS_V"/>
    <property type="match status" value="1"/>
</dbReference>
<dbReference type="SUPFAM" id="SSF53150">
    <property type="entry name" value="DNA repair protein MutS, domain II"/>
    <property type="match status" value="1"/>
</dbReference>
<dbReference type="InterPro" id="IPR007696">
    <property type="entry name" value="DNA_mismatch_repair_MutS_core"/>
</dbReference>
<dbReference type="FunFam" id="1.10.1420.10:FF:000001">
    <property type="entry name" value="DNA mismatch repair protein MutS"/>
    <property type="match status" value="1"/>
</dbReference>
<dbReference type="Pfam" id="PF05188">
    <property type="entry name" value="MutS_II"/>
    <property type="match status" value="1"/>
</dbReference>
<dbReference type="PIRSF" id="PIRSF037677">
    <property type="entry name" value="DNA_mis_repair_Msh6"/>
    <property type="match status" value="1"/>
</dbReference>
<feature type="compositionally biased region" description="Polar residues" evidence="11">
    <location>
        <begin position="798"/>
        <end position="811"/>
    </location>
</feature>
<evidence type="ECO:0000256" key="11">
    <source>
        <dbReference type="SAM" id="MobiDB-lite"/>
    </source>
</evidence>
<dbReference type="Proteomes" id="UP000471298">
    <property type="component" value="Unassembled WGS sequence"/>
</dbReference>
<dbReference type="SMART" id="SM00533">
    <property type="entry name" value="MUTSd"/>
    <property type="match status" value="1"/>
</dbReference>
<dbReference type="GO" id="GO:0005524">
    <property type="term" value="F:ATP binding"/>
    <property type="evidence" value="ECO:0007669"/>
    <property type="project" value="UniProtKB-UniRule"/>
</dbReference>
<dbReference type="NCBIfam" id="TIGR01070">
    <property type="entry name" value="mutS1"/>
    <property type="match status" value="1"/>
</dbReference>
<evidence type="ECO:0000313" key="13">
    <source>
        <dbReference type="EMBL" id="MPV86053.1"/>
    </source>
</evidence>
<dbReference type="GO" id="GO:0006298">
    <property type="term" value="P:mismatch repair"/>
    <property type="evidence" value="ECO:0007669"/>
    <property type="project" value="UniProtKB-UniRule"/>
</dbReference>
<dbReference type="AlphaFoldDB" id="A0A6N7EVY1"/>
<evidence type="ECO:0000256" key="7">
    <source>
        <dbReference type="ARBA" id="ARBA00023204"/>
    </source>
</evidence>
<evidence type="ECO:0000313" key="14">
    <source>
        <dbReference type="Proteomes" id="UP000471298"/>
    </source>
</evidence>
<dbReference type="Gene3D" id="3.30.420.110">
    <property type="entry name" value="MutS, connector domain"/>
    <property type="match status" value="1"/>
</dbReference>
<reference evidence="13 14" key="1">
    <citation type="submission" date="2019-10" db="EMBL/GenBank/DDBJ databases">
        <title>Cardiobacteriales fam. a chemoheterotrophic member of the order Cardiobacteriales, and proposal of Cardiobacteriales fam. nov.</title>
        <authorList>
            <person name="Wang C."/>
        </authorList>
    </citation>
    <scope>NUCLEOTIDE SEQUENCE [LARGE SCALE GENOMIC DNA]</scope>
    <source>
        <strain evidence="13 14">ML27</strain>
    </source>
</reference>
<feature type="domain" description="DNA mismatch repair proteins mutS family" evidence="12">
    <location>
        <begin position="688"/>
        <end position="704"/>
    </location>
</feature>
<dbReference type="GO" id="GO:0005829">
    <property type="term" value="C:cytosol"/>
    <property type="evidence" value="ECO:0007669"/>
    <property type="project" value="TreeGrafter"/>
</dbReference>
<proteinExistence type="inferred from homology"/>
<gene>
    <name evidence="9 13" type="primary">mutS</name>
    <name evidence="13" type="ORF">GCU85_04815</name>
</gene>
<dbReference type="GO" id="GO:0140664">
    <property type="term" value="F:ATP-dependent DNA damage sensor activity"/>
    <property type="evidence" value="ECO:0007669"/>
    <property type="project" value="InterPro"/>
</dbReference>
<dbReference type="InterPro" id="IPR007860">
    <property type="entry name" value="DNA_mmatch_repair_MutS_con_dom"/>
</dbReference>
<feature type="binding site" evidence="9">
    <location>
        <begin position="614"/>
        <end position="621"/>
    </location>
    <ligand>
        <name>ATP</name>
        <dbReference type="ChEBI" id="CHEBI:30616"/>
    </ligand>
</feature>
<dbReference type="InterPro" id="IPR007861">
    <property type="entry name" value="DNA_mismatch_repair_MutS_clamp"/>
</dbReference>
<evidence type="ECO:0000256" key="10">
    <source>
        <dbReference type="RuleBase" id="RU003756"/>
    </source>
</evidence>
<evidence type="ECO:0000256" key="8">
    <source>
        <dbReference type="ARBA" id="ARBA00024647"/>
    </source>
</evidence>
<evidence type="ECO:0000256" key="2">
    <source>
        <dbReference type="ARBA" id="ARBA00021982"/>
    </source>
</evidence>
<feature type="region of interest" description="Disordered" evidence="11">
    <location>
        <begin position="798"/>
        <end position="828"/>
    </location>
</feature>
<evidence type="ECO:0000256" key="6">
    <source>
        <dbReference type="ARBA" id="ARBA00023125"/>
    </source>
</evidence>
<keyword evidence="6 9" id="KW-0238">DNA-binding</keyword>
<evidence type="ECO:0000256" key="9">
    <source>
        <dbReference type="HAMAP-Rule" id="MF_00096"/>
    </source>
</evidence>
<dbReference type="Pfam" id="PF05192">
    <property type="entry name" value="MutS_III"/>
    <property type="match status" value="1"/>
</dbReference>
<dbReference type="HAMAP" id="MF_00096">
    <property type="entry name" value="MutS"/>
    <property type="match status" value="1"/>
</dbReference>
<dbReference type="SUPFAM" id="SSF48334">
    <property type="entry name" value="DNA repair protein MutS, domain III"/>
    <property type="match status" value="1"/>
</dbReference>
<protein>
    <recommendedName>
        <fullName evidence="2 9">DNA mismatch repair protein MutS</fullName>
    </recommendedName>
</protein>
<dbReference type="Pfam" id="PF01624">
    <property type="entry name" value="MutS_I"/>
    <property type="match status" value="1"/>
</dbReference>
<dbReference type="InterPro" id="IPR045076">
    <property type="entry name" value="MutS"/>
</dbReference>
<dbReference type="InterPro" id="IPR016151">
    <property type="entry name" value="DNA_mismatch_repair_MutS_N"/>
</dbReference>
<evidence type="ECO:0000259" key="12">
    <source>
        <dbReference type="PROSITE" id="PS00486"/>
    </source>
</evidence>
<keyword evidence="4 9" id="KW-0227">DNA damage</keyword>
<evidence type="ECO:0000256" key="5">
    <source>
        <dbReference type="ARBA" id="ARBA00022840"/>
    </source>
</evidence>
<dbReference type="SUPFAM" id="SSF52540">
    <property type="entry name" value="P-loop containing nucleoside triphosphate hydrolases"/>
    <property type="match status" value="1"/>
</dbReference>
<dbReference type="FunFam" id="3.40.50.300:FF:000870">
    <property type="entry name" value="MutS protein homolog 4"/>
    <property type="match status" value="1"/>
</dbReference>
<evidence type="ECO:0000256" key="1">
    <source>
        <dbReference type="ARBA" id="ARBA00006271"/>
    </source>
</evidence>
<dbReference type="InterPro" id="IPR036187">
    <property type="entry name" value="DNA_mismatch_repair_MutS_sf"/>
</dbReference>
<dbReference type="SMART" id="SM00534">
    <property type="entry name" value="MUTSac"/>
    <property type="match status" value="1"/>
</dbReference>
<sequence>MNAKQPPTNHHEHTPMMQQYLRIKAEFDDMLVFYRMGDFYEMFFDDAIRGHELLGISLTYRGKSAGERIPMAGVPFHSVDQYLAKLIGKGQSVAICEQVGDPNTSKGPVERKVTRIITPGTISDENLLDATRDNVLACVFNLHQPVIAYTELGAASCHVITLNDIAELENELARITPAELLYCETEWATSFASYQTTKLPEWHFNRTTATQQLCDFYQLRHLEQLELSDHETVATGVLVYYLQNTHRQTKPQLDLPKKTPHRDYVVLDAITRRNLELTHNHAGNKAFSLLGVLDKCATAMGSRLLNRWISQPLISNTQLNQRYDSIDILQTAIDNDQLKQQLKGIADIERIAARIGLGTVRPKDLASLRDSLQQLPELTQTLTSANSTLMNAAKQQLGAFDDMAALLARAIYPEPAPHTREGGVINTGYDATLDELRTLSSTANQFLLDYETQEKTRTGNPNLKVGYNRVHGYYIEISKASGTEIPAEYTRRQTLKNAERYITETLKSFEDNVLSAADKAISLEKTLYERLVMDLQQQTQGLRALANAIASIDSLSNLAERAQTLAYRRPQLSDNTGIHIKNGRHPVVEAYTTTPFIPNDTHLDGQQSLAIITGPNMGGKSTYMRQTALICLMARIGSFVPADTADIGHIDRIFTRIGASDDVSAGKSTFMVEMTETATILNHATPHSLVLMDEVGRGTSTYDGLSLAMASAKYLATHNQSLTLFATHYFEMTALTETHPTLFNLHLDAVDSGGDIVFLHHVKPGAASKSYGLHVAKIAGVAPAVIDEAQQLLAQFSQSDKNNTSDSQSNPPGQPHGQPRKKTPKQTPSAQMTLFNVNLPPEYEAIKNTLDGIEIENTTPLQALQLLQSLKKLSQ</sequence>
<keyword evidence="3 9" id="KW-0547">Nucleotide-binding</keyword>
<evidence type="ECO:0000256" key="3">
    <source>
        <dbReference type="ARBA" id="ARBA00022741"/>
    </source>
</evidence>
<dbReference type="GO" id="GO:0030983">
    <property type="term" value="F:mismatched DNA binding"/>
    <property type="evidence" value="ECO:0007669"/>
    <property type="project" value="InterPro"/>
</dbReference>
<organism evidence="13 14">
    <name type="scientific">Ostreibacterium oceani</name>
    <dbReference type="NCBI Taxonomy" id="2654998"/>
    <lineage>
        <taxon>Bacteria</taxon>
        <taxon>Pseudomonadati</taxon>
        <taxon>Pseudomonadota</taxon>
        <taxon>Gammaproteobacteria</taxon>
        <taxon>Cardiobacteriales</taxon>
        <taxon>Ostreibacteriaceae</taxon>
        <taxon>Ostreibacterium</taxon>
    </lineage>
</organism>
<dbReference type="InterPro" id="IPR000432">
    <property type="entry name" value="DNA_mismatch_repair_MutS_C"/>
</dbReference>
<keyword evidence="14" id="KW-1185">Reference proteome</keyword>
<keyword evidence="5 9" id="KW-0067">ATP-binding</keyword>
<dbReference type="CDD" id="cd03284">
    <property type="entry name" value="ABC_MutS1"/>
    <property type="match status" value="1"/>
</dbReference>
<dbReference type="Gene3D" id="3.40.50.300">
    <property type="entry name" value="P-loop containing nucleotide triphosphate hydrolases"/>
    <property type="match status" value="1"/>
</dbReference>
<dbReference type="EMBL" id="WHNW01000004">
    <property type="protein sequence ID" value="MPV86053.1"/>
    <property type="molecule type" value="Genomic_DNA"/>
</dbReference>
<dbReference type="InterPro" id="IPR007695">
    <property type="entry name" value="DNA_mismatch_repair_MutS-lik_N"/>
</dbReference>
<accession>A0A6N7EVY1</accession>
<dbReference type="PANTHER" id="PTHR11361">
    <property type="entry name" value="DNA MISMATCH REPAIR PROTEIN MUTS FAMILY MEMBER"/>
    <property type="match status" value="1"/>
</dbReference>
<dbReference type="PROSITE" id="PS00486">
    <property type="entry name" value="DNA_MISMATCH_REPAIR_2"/>
    <property type="match status" value="1"/>
</dbReference>
<dbReference type="NCBIfam" id="NF003810">
    <property type="entry name" value="PRK05399.1"/>
    <property type="match status" value="1"/>
</dbReference>
<evidence type="ECO:0000256" key="4">
    <source>
        <dbReference type="ARBA" id="ARBA00022763"/>
    </source>
</evidence>
<dbReference type="FunFam" id="3.40.1170.10:FF:000001">
    <property type="entry name" value="DNA mismatch repair protein MutS"/>
    <property type="match status" value="1"/>
</dbReference>
<dbReference type="SUPFAM" id="SSF55271">
    <property type="entry name" value="DNA repair protein MutS, domain I"/>
    <property type="match status" value="1"/>
</dbReference>
<dbReference type="InterPro" id="IPR036678">
    <property type="entry name" value="MutS_con_dom_sf"/>
</dbReference>
<comment type="caution">
    <text evidence="13">The sequence shown here is derived from an EMBL/GenBank/DDBJ whole genome shotgun (WGS) entry which is preliminary data.</text>
</comment>
<dbReference type="InterPro" id="IPR017261">
    <property type="entry name" value="DNA_mismatch_repair_MutS/MSH"/>
</dbReference>
<dbReference type="PANTHER" id="PTHR11361:SF34">
    <property type="entry name" value="DNA MISMATCH REPAIR PROTEIN MSH1, MITOCHONDRIAL"/>
    <property type="match status" value="1"/>
</dbReference>
<dbReference type="InterPro" id="IPR027417">
    <property type="entry name" value="P-loop_NTPase"/>
</dbReference>
<name>A0A6N7EVY1_9GAMM</name>
<dbReference type="GO" id="GO:0003684">
    <property type="term" value="F:damaged DNA binding"/>
    <property type="evidence" value="ECO:0007669"/>
    <property type="project" value="UniProtKB-UniRule"/>
</dbReference>
<comment type="similarity">
    <text evidence="1 9 10">Belongs to the DNA mismatch repair MutS family.</text>
</comment>
<dbReference type="FunCoup" id="A0A6N7EVY1">
    <property type="interactions" value="413"/>
</dbReference>